<dbReference type="SUPFAM" id="SSF159888">
    <property type="entry name" value="YdhG-like"/>
    <property type="match status" value="1"/>
</dbReference>
<protein>
    <recommendedName>
        <fullName evidence="1">YdhG-like domain-containing protein</fullName>
    </recommendedName>
</protein>
<dbReference type="Pfam" id="PF08818">
    <property type="entry name" value="DUF1801"/>
    <property type="match status" value="1"/>
</dbReference>
<dbReference type="RefSeq" id="WP_090710477.1">
    <property type="nucleotide sequence ID" value="NZ_FOVM01000004.1"/>
</dbReference>
<reference evidence="3" key="1">
    <citation type="submission" date="2016-10" db="EMBL/GenBank/DDBJ databases">
        <authorList>
            <person name="Varghese N."/>
            <person name="Submissions S."/>
        </authorList>
    </citation>
    <scope>NUCLEOTIDE SEQUENCE [LARGE SCALE GENOMIC DNA]</scope>
    <source>
        <strain evidence="3">CGMCC 1.11101</strain>
    </source>
</reference>
<feature type="domain" description="YdhG-like" evidence="1">
    <location>
        <begin position="20"/>
        <end position="122"/>
    </location>
</feature>
<accession>A0A1I5B1T8</accession>
<evidence type="ECO:0000313" key="2">
    <source>
        <dbReference type="EMBL" id="SFN68581.1"/>
    </source>
</evidence>
<dbReference type="Proteomes" id="UP000198867">
    <property type="component" value="Unassembled WGS sequence"/>
</dbReference>
<dbReference type="AlphaFoldDB" id="A0A1I5B1T8"/>
<gene>
    <name evidence="2" type="ORF">SAMN05216219_1671</name>
</gene>
<dbReference type="EMBL" id="FOVM01000004">
    <property type="protein sequence ID" value="SFN68581.1"/>
    <property type="molecule type" value="Genomic_DNA"/>
</dbReference>
<dbReference type="OrthoDB" id="9811812at2"/>
<evidence type="ECO:0000313" key="3">
    <source>
        <dbReference type="Proteomes" id="UP000198867"/>
    </source>
</evidence>
<evidence type="ECO:0000259" key="1">
    <source>
        <dbReference type="Pfam" id="PF08818"/>
    </source>
</evidence>
<sequence length="127" mass="13877">MSRQETDRYLASSSQALKGALAELCDIIRALDPRIDESIKWNAPSFSISDHFATTGFSPAGAIRLVLHTGATKLAAPLVLDIEDAGLPLDWKGTDRAVLTFTSEEDVHDKADALRAVLRQWIAQTQD</sequence>
<dbReference type="InterPro" id="IPR014922">
    <property type="entry name" value="YdhG-like"/>
</dbReference>
<proteinExistence type="predicted"/>
<name>A0A1I5B1T8_9MICO</name>
<organism evidence="2 3">
    <name type="scientific">Mycetocola miduiensis</name>
    <dbReference type="NCBI Taxonomy" id="995034"/>
    <lineage>
        <taxon>Bacteria</taxon>
        <taxon>Bacillati</taxon>
        <taxon>Actinomycetota</taxon>
        <taxon>Actinomycetes</taxon>
        <taxon>Micrococcales</taxon>
        <taxon>Microbacteriaceae</taxon>
        <taxon>Mycetocola</taxon>
    </lineage>
</organism>
<dbReference type="STRING" id="995034.SAMN05216219_1671"/>
<keyword evidence="3" id="KW-1185">Reference proteome</keyword>
<dbReference type="Gene3D" id="3.90.1150.200">
    <property type="match status" value="1"/>
</dbReference>